<feature type="transmembrane region" description="Helical" evidence="10">
    <location>
        <begin position="119"/>
        <end position="139"/>
    </location>
</feature>
<name>A0ABU8U5W4_9ACTN</name>
<keyword evidence="4 12" id="KW-0328">Glycosyltransferase</keyword>
<sequence>MATGRATLSASPLEMRAVRAVRSAAPTTVIALGVFAAVRGAGVLVLAVGSWWAGRDPVRVLGRSWDSDWYLGIAANGYGRTVMSPDRITGTGPVQSDHAFFPLYPTLIRIVSDVLPGGLVPAALLVSWVCAAVAALGIYRVGEQVIGPRAGLLLVGLWAALPHAVVLTLAYTEALLAAFAAWTLYALLRERWLWAAGLAVLAGLTRPTGLAVAAAVSAVALYALVIRRSRAPEVWVAGLVAPAGWAAYVLAVGVKVDDPFGGYFAVQRGWGSRFDFGAGALRSAERVLTGGHVPFATTVTVILLTVAGLLAVLLVLDRTPLPLLAYTAVLLVITFGGAGYFESKPRFLLPAFPLLLPLAAVMARARPRTAVVVTAVVAGLGYGYGLYLLLVARVPL</sequence>
<keyword evidence="5 12" id="KW-0808">Transferase</keyword>
<evidence type="ECO:0000256" key="2">
    <source>
        <dbReference type="ARBA" id="ARBA00004687"/>
    </source>
</evidence>
<dbReference type="PANTHER" id="PTHR12468:SF2">
    <property type="entry name" value="GPI MANNOSYLTRANSFERASE 2"/>
    <property type="match status" value="1"/>
</dbReference>
<evidence type="ECO:0000256" key="4">
    <source>
        <dbReference type="ARBA" id="ARBA00022676"/>
    </source>
</evidence>
<gene>
    <name evidence="12" type="ORF">WKI68_21565</name>
</gene>
<feature type="transmembrane region" description="Helical" evidence="10">
    <location>
        <begin position="151"/>
        <end position="172"/>
    </location>
</feature>
<evidence type="ECO:0000256" key="6">
    <source>
        <dbReference type="ARBA" id="ARBA00022692"/>
    </source>
</evidence>
<dbReference type="GO" id="GO:0016757">
    <property type="term" value="F:glycosyltransferase activity"/>
    <property type="evidence" value="ECO:0007669"/>
    <property type="project" value="UniProtKB-KW"/>
</dbReference>
<keyword evidence="6 10" id="KW-0812">Transmembrane</keyword>
<feature type="transmembrane region" description="Helical" evidence="10">
    <location>
        <begin position="347"/>
        <end position="363"/>
    </location>
</feature>
<keyword evidence="3" id="KW-0337">GPI-anchor biosynthesis</keyword>
<dbReference type="InterPro" id="IPR007315">
    <property type="entry name" value="PIG-V/Gpi18"/>
</dbReference>
<keyword evidence="7" id="KW-0256">Endoplasmic reticulum</keyword>
<comment type="subcellular location">
    <subcellularLocation>
        <location evidence="1">Endoplasmic reticulum membrane</location>
        <topology evidence="1">Multi-pass membrane protein</topology>
    </subcellularLocation>
</comment>
<feature type="transmembrane region" description="Helical" evidence="10">
    <location>
        <begin position="192"/>
        <end position="222"/>
    </location>
</feature>
<reference evidence="12 13" key="1">
    <citation type="submission" date="2024-03" db="EMBL/GenBank/DDBJ databases">
        <title>Novel Streptomyces species of biotechnological and ecological value are a feature of Machair soil.</title>
        <authorList>
            <person name="Prole J.R."/>
            <person name="Goodfellow M."/>
            <person name="Allenby N."/>
            <person name="Ward A.C."/>
        </authorList>
    </citation>
    <scope>NUCLEOTIDE SEQUENCE [LARGE SCALE GENOMIC DNA]</scope>
    <source>
        <strain evidence="12 13">MS1.HAVA.3</strain>
    </source>
</reference>
<feature type="transmembrane region" description="Helical" evidence="10">
    <location>
        <begin position="234"/>
        <end position="254"/>
    </location>
</feature>
<evidence type="ECO:0000259" key="11">
    <source>
        <dbReference type="Pfam" id="PF13231"/>
    </source>
</evidence>
<proteinExistence type="predicted"/>
<evidence type="ECO:0000256" key="5">
    <source>
        <dbReference type="ARBA" id="ARBA00022679"/>
    </source>
</evidence>
<dbReference type="PANTHER" id="PTHR12468">
    <property type="entry name" value="GPI MANNOSYLTRANSFERASE 2"/>
    <property type="match status" value="1"/>
</dbReference>
<evidence type="ECO:0000256" key="10">
    <source>
        <dbReference type="SAM" id="Phobius"/>
    </source>
</evidence>
<keyword evidence="13" id="KW-1185">Reference proteome</keyword>
<comment type="pathway">
    <text evidence="2">Glycolipid biosynthesis; glycosylphosphatidylinositol-anchor biosynthesis.</text>
</comment>
<evidence type="ECO:0000256" key="9">
    <source>
        <dbReference type="ARBA" id="ARBA00023136"/>
    </source>
</evidence>
<evidence type="ECO:0000313" key="12">
    <source>
        <dbReference type="EMBL" id="MEJ8643275.1"/>
    </source>
</evidence>
<evidence type="ECO:0000256" key="7">
    <source>
        <dbReference type="ARBA" id="ARBA00022824"/>
    </source>
</evidence>
<feature type="domain" description="Glycosyltransferase RgtA/B/C/D-like" evidence="11">
    <location>
        <begin position="102"/>
        <end position="241"/>
    </location>
</feature>
<dbReference type="Proteomes" id="UP001382904">
    <property type="component" value="Unassembled WGS sequence"/>
</dbReference>
<keyword evidence="9 10" id="KW-0472">Membrane</keyword>
<protein>
    <submittedName>
        <fullName evidence="12">Glycosyltransferase family 39 protein</fullName>
        <ecNumber evidence="12">2.4.-.-</ecNumber>
    </submittedName>
</protein>
<feature type="transmembrane region" description="Helical" evidence="10">
    <location>
        <begin position="295"/>
        <end position="316"/>
    </location>
</feature>
<organism evidence="12 13">
    <name type="scientific">Streptomyces caledonius</name>
    <dbReference type="NCBI Taxonomy" id="3134107"/>
    <lineage>
        <taxon>Bacteria</taxon>
        <taxon>Bacillati</taxon>
        <taxon>Actinomycetota</taxon>
        <taxon>Actinomycetes</taxon>
        <taxon>Kitasatosporales</taxon>
        <taxon>Streptomycetaceae</taxon>
        <taxon>Streptomyces</taxon>
    </lineage>
</organism>
<evidence type="ECO:0000256" key="8">
    <source>
        <dbReference type="ARBA" id="ARBA00022989"/>
    </source>
</evidence>
<dbReference type="EMBL" id="JBBKAM010000002">
    <property type="protein sequence ID" value="MEJ8643275.1"/>
    <property type="molecule type" value="Genomic_DNA"/>
</dbReference>
<dbReference type="InterPro" id="IPR038731">
    <property type="entry name" value="RgtA/B/C-like"/>
</dbReference>
<dbReference type="EC" id="2.4.-.-" evidence="12"/>
<evidence type="ECO:0000256" key="3">
    <source>
        <dbReference type="ARBA" id="ARBA00022502"/>
    </source>
</evidence>
<evidence type="ECO:0000313" key="13">
    <source>
        <dbReference type="Proteomes" id="UP001382904"/>
    </source>
</evidence>
<feature type="transmembrane region" description="Helical" evidence="10">
    <location>
        <begin position="370"/>
        <end position="390"/>
    </location>
</feature>
<comment type="caution">
    <text evidence="12">The sequence shown here is derived from an EMBL/GenBank/DDBJ whole genome shotgun (WGS) entry which is preliminary data.</text>
</comment>
<evidence type="ECO:0000256" key="1">
    <source>
        <dbReference type="ARBA" id="ARBA00004477"/>
    </source>
</evidence>
<accession>A0ABU8U5W4</accession>
<dbReference type="Pfam" id="PF13231">
    <property type="entry name" value="PMT_2"/>
    <property type="match status" value="1"/>
</dbReference>
<feature type="transmembrane region" description="Helical" evidence="10">
    <location>
        <begin position="323"/>
        <end position="341"/>
    </location>
</feature>
<feature type="transmembrane region" description="Helical" evidence="10">
    <location>
        <begin position="29"/>
        <end position="53"/>
    </location>
</feature>
<keyword evidence="8 10" id="KW-1133">Transmembrane helix</keyword>